<gene>
    <name evidence="1" type="ORF">PRV_01710</name>
</gene>
<keyword evidence="2" id="KW-1185">Reference proteome</keyword>
<dbReference type="EMBL" id="CP006771">
    <property type="protein sequence ID" value="AGX89087.1"/>
    <property type="molecule type" value="Genomic_DNA"/>
</dbReference>
<evidence type="ECO:0000313" key="2">
    <source>
        <dbReference type="Proteomes" id="UP000017119"/>
    </source>
</evidence>
<dbReference type="HOGENOM" id="CLU_159943_0_0_14"/>
<sequence length="110" mass="12472">MLGSAPIAFTVSSTTIFGRDRTSINKNDPGFGKTCLLEEDVCEAISNENFVEDTDAISDEEAKQNQEYQSDYWKKRKDDFCGWGWQWENLNTHLQCDAPDATKPVEAQTK</sequence>
<dbReference type="AlphaFoldDB" id="U5NCD5"/>
<evidence type="ECO:0000313" key="1">
    <source>
        <dbReference type="EMBL" id="AGX89087.1"/>
    </source>
</evidence>
<organism evidence="1 2">
    <name type="scientific">Mycoplasma parvum str. Indiana</name>
    <dbReference type="NCBI Taxonomy" id="1403316"/>
    <lineage>
        <taxon>Bacteria</taxon>
        <taxon>Bacillati</taxon>
        <taxon>Mycoplasmatota</taxon>
        <taxon>Mollicutes</taxon>
        <taxon>Mycoplasmataceae</taxon>
        <taxon>Mycoplasma</taxon>
    </lineage>
</organism>
<proteinExistence type="predicted"/>
<reference evidence="1 2" key="1">
    <citation type="journal article" date="2013" name="Genome Announc.">
        <title>Genome Sequence of Mycoplasma parvum (Formerly Eperythrozoon parvum), a Diminutive Hemoplasma of the Pig.</title>
        <authorList>
            <person name="do Nascimento N.C."/>
            <person name="Dos Santos A.P."/>
            <person name="Chu Y."/>
            <person name="Guimaraes A.M."/>
            <person name="Pagliaro A."/>
            <person name="Messick J.B."/>
        </authorList>
    </citation>
    <scope>NUCLEOTIDE SEQUENCE [LARGE SCALE GENOMIC DNA]</scope>
    <source>
        <strain evidence="1 2">Indiana</strain>
    </source>
</reference>
<dbReference type="Proteomes" id="UP000017119">
    <property type="component" value="Chromosome"/>
</dbReference>
<dbReference type="KEGG" id="mpv:PRV_01710"/>
<dbReference type="PATRIC" id="fig|1403316.3.peg.311"/>
<protein>
    <submittedName>
        <fullName evidence="1">Uncharacterized protein</fullName>
    </submittedName>
</protein>
<accession>U5NCD5</accession>
<dbReference type="STRING" id="1403316.PRV_01710"/>
<name>U5NCD5_9MOLU</name>